<dbReference type="Pfam" id="PF20237">
    <property type="entry name" value="DUF6594"/>
    <property type="match status" value="1"/>
</dbReference>
<protein>
    <recommendedName>
        <fullName evidence="2">DUF6594 domain-containing protein</fullName>
    </recommendedName>
</protein>
<dbReference type="EMBL" id="JAUJFL010000008">
    <property type="protein sequence ID" value="KAK2598795.1"/>
    <property type="molecule type" value="Genomic_DNA"/>
</dbReference>
<name>A0AAD9S562_PHOAM</name>
<dbReference type="InterPro" id="IPR046529">
    <property type="entry name" value="DUF6594"/>
</dbReference>
<evidence type="ECO:0000256" key="1">
    <source>
        <dbReference type="SAM" id="MobiDB-lite"/>
    </source>
</evidence>
<reference evidence="3" key="1">
    <citation type="submission" date="2023-06" db="EMBL/GenBank/DDBJ databases">
        <authorList>
            <person name="Noh H."/>
        </authorList>
    </citation>
    <scope>NUCLEOTIDE SEQUENCE</scope>
    <source>
        <strain evidence="3">DUCC20226</strain>
    </source>
</reference>
<feature type="domain" description="DUF6594" evidence="2">
    <location>
        <begin position="67"/>
        <end position="227"/>
    </location>
</feature>
<feature type="region of interest" description="Disordered" evidence="1">
    <location>
        <begin position="1"/>
        <end position="58"/>
    </location>
</feature>
<dbReference type="Proteomes" id="UP001265746">
    <property type="component" value="Unassembled WGS sequence"/>
</dbReference>
<keyword evidence="4" id="KW-1185">Reference proteome</keyword>
<proteinExistence type="predicted"/>
<organism evidence="3 4">
    <name type="scientific">Phomopsis amygdali</name>
    <name type="common">Fusicoccum amygdali</name>
    <dbReference type="NCBI Taxonomy" id="1214568"/>
    <lineage>
        <taxon>Eukaryota</taxon>
        <taxon>Fungi</taxon>
        <taxon>Dikarya</taxon>
        <taxon>Ascomycota</taxon>
        <taxon>Pezizomycotina</taxon>
        <taxon>Sordariomycetes</taxon>
        <taxon>Sordariomycetidae</taxon>
        <taxon>Diaporthales</taxon>
        <taxon>Diaporthaceae</taxon>
        <taxon>Diaporthe</taxon>
    </lineage>
</organism>
<evidence type="ECO:0000313" key="4">
    <source>
        <dbReference type="Proteomes" id="UP001265746"/>
    </source>
</evidence>
<evidence type="ECO:0000259" key="2">
    <source>
        <dbReference type="Pfam" id="PF20237"/>
    </source>
</evidence>
<dbReference type="AlphaFoldDB" id="A0AAD9S562"/>
<gene>
    <name evidence="3" type="ORF">N8I77_012182</name>
</gene>
<comment type="caution">
    <text evidence="3">The sequence shown here is derived from an EMBL/GenBank/DDBJ whole genome shotgun (WGS) entry which is preliminary data.</text>
</comment>
<sequence>MSGASIDLDELERGTQAPSVVHEAVTRQTGQNDSSGSNLEGSASTTASREAVEDDIAPEHDVGQVGLARLKSKDPQFNFYPLFENERAMVLDSSVLEIHNLSRKMHRLRKSIKAKHGVEPRGLGRRQRGRKRWEMMSKKMRDKLKEFDAGFVTWKAIDECARPHPGALEMLHHWIEKQPDQQWGMYNVQDVDLFRLLGPERGPIERFVHEYVPATDLAESVLVSSQTYKRVQRIRS</sequence>
<evidence type="ECO:0000313" key="3">
    <source>
        <dbReference type="EMBL" id="KAK2598795.1"/>
    </source>
</evidence>
<feature type="compositionally biased region" description="Polar residues" evidence="1">
    <location>
        <begin position="26"/>
        <end position="48"/>
    </location>
</feature>
<accession>A0AAD9S562</accession>